<reference evidence="3 4" key="1">
    <citation type="submission" date="2024-03" db="EMBL/GenBank/DDBJ databases">
        <title>Two novel species of the genus Flavobacterium exhibiting potentially degradation of complex polysaccharides.</title>
        <authorList>
            <person name="Lian X."/>
        </authorList>
    </citation>
    <scope>NUCLEOTIDE SEQUENCE [LARGE SCALE GENOMIC DNA]</scope>
    <source>
        <strain evidence="4">j3</strain>
    </source>
</reference>
<keyword evidence="1" id="KW-0732">Signal</keyword>
<comment type="caution">
    <text evidence="3">The sequence shown here is derived from an EMBL/GenBank/DDBJ whole genome shotgun (WGS) entry which is preliminary data.</text>
</comment>
<protein>
    <submittedName>
        <fullName evidence="3">MbnP family protein</fullName>
    </submittedName>
</protein>
<gene>
    <name evidence="3" type="ORF">WFZ85_06645</name>
</gene>
<feature type="domain" description="Copper-binding protein MbnP-like" evidence="2">
    <location>
        <begin position="33"/>
        <end position="231"/>
    </location>
</feature>
<evidence type="ECO:0000259" key="2">
    <source>
        <dbReference type="Pfam" id="PF20243"/>
    </source>
</evidence>
<evidence type="ECO:0000256" key="1">
    <source>
        <dbReference type="SAM" id="SignalP"/>
    </source>
</evidence>
<name>A0ABU9N6U9_9FLAO</name>
<evidence type="ECO:0000313" key="3">
    <source>
        <dbReference type="EMBL" id="MEM0542288.1"/>
    </source>
</evidence>
<dbReference type="InterPro" id="IPR046863">
    <property type="entry name" value="MbnP-like_dom"/>
</dbReference>
<feature type="chain" id="PRO_5045373960" evidence="1">
    <location>
        <begin position="23"/>
        <end position="261"/>
    </location>
</feature>
<evidence type="ECO:0000313" key="4">
    <source>
        <dbReference type="Proteomes" id="UP001460072"/>
    </source>
</evidence>
<keyword evidence="4" id="KW-1185">Reference proteome</keyword>
<dbReference type="EMBL" id="JBCGDO010000006">
    <property type="protein sequence ID" value="MEM0542288.1"/>
    <property type="molecule type" value="Genomic_DNA"/>
</dbReference>
<feature type="signal peptide" evidence="1">
    <location>
        <begin position="1"/>
        <end position="22"/>
    </location>
</feature>
<dbReference type="RefSeq" id="WP_342695508.1">
    <property type="nucleotide sequence ID" value="NZ_JBCGDO010000006.1"/>
</dbReference>
<accession>A0ABU9N6U9</accession>
<organism evidence="3 4">
    <name type="scientific">Flavobacterium aureirubrum</name>
    <dbReference type="NCBI Taxonomy" id="3133147"/>
    <lineage>
        <taxon>Bacteria</taxon>
        <taxon>Pseudomonadati</taxon>
        <taxon>Bacteroidota</taxon>
        <taxon>Flavobacteriia</taxon>
        <taxon>Flavobacteriales</taxon>
        <taxon>Flavobacteriaceae</taxon>
        <taxon>Flavobacterium</taxon>
    </lineage>
</organism>
<proteinExistence type="predicted"/>
<dbReference type="Proteomes" id="UP001460072">
    <property type="component" value="Unassembled WGS sequence"/>
</dbReference>
<dbReference type="PROSITE" id="PS51257">
    <property type="entry name" value="PROKAR_LIPOPROTEIN"/>
    <property type="match status" value="1"/>
</dbReference>
<sequence>MKLQLKKYVAALAMALVLTSCSNDDNNTPTGEGSLKLKFDNIYGNANLAFNTPYTNSNGEVVKVDKLIYIVSNIVLTKEDGTTYTVPKSESYFFVNEADAASTTINLPNIPAANYTKVTFGVGVDQAQFNQGAEGQGNLWATASDPALGMTWSWAAGYKFIKFEGTVTSASHSNAVFRVHTGKTGDIYNYAEISMDLPEQALVRTNVTPQVHIMADFKKVIDGTTKINFEEGLSVMGGAKVQNIMANNVPTMFEVDHVHND</sequence>
<dbReference type="Pfam" id="PF20243">
    <property type="entry name" value="MbnP"/>
    <property type="match status" value="1"/>
</dbReference>